<dbReference type="GO" id="GO:0005634">
    <property type="term" value="C:nucleus"/>
    <property type="evidence" value="ECO:0007669"/>
    <property type="project" value="TreeGrafter"/>
</dbReference>
<dbReference type="InterPro" id="IPR029063">
    <property type="entry name" value="SAM-dependent_MTases_sf"/>
</dbReference>
<evidence type="ECO:0000256" key="1">
    <source>
        <dbReference type="ARBA" id="ARBA00022603"/>
    </source>
</evidence>
<feature type="domain" description="Protein arginine N-methyltransferase" evidence="4">
    <location>
        <begin position="223"/>
        <end position="324"/>
    </location>
</feature>
<dbReference type="InterPro" id="IPR025799">
    <property type="entry name" value="Arg_MeTrfase"/>
</dbReference>
<dbReference type="PROSITE" id="PS51678">
    <property type="entry name" value="SAM_MT_PRMT"/>
    <property type="match status" value="1"/>
</dbReference>
<evidence type="ECO:0000313" key="5">
    <source>
        <dbReference type="EnsemblMetazoa" id="PPAI004996-PA"/>
    </source>
</evidence>
<dbReference type="InterPro" id="IPR055135">
    <property type="entry name" value="PRMT_dom"/>
</dbReference>
<sequence>LGRYVESFTCFRQVLQIDPKHLKAFHSLQYVKDKLVERWHFRMLNDSIRSYIYEGVISSKIQKGYDTVLNLGTGTGLLAIYAFRGKAKNIVTCETSEVMTSIARKVFDANGMQEIEVLGKNSREIGEGDLRDGKPKLIVTEILDCGVFGEEILETLIHAKEQLLADGGQILPHEVSVTVAPFQSRSIAMGSVLLNESFEEYIFLNGYSVVASQTDLYDATNVSQLPSYETLSAPVECLRVNFNNLEQMKEFFQGSGNTIRMRCLQSGYVDGFVMWFKLMINRHRTTVIDTSPNAGSCWDQAIFRLNQRLYVESGRMLSVTVSCGSGHLRLQHAHNQPTDKCLEIPEDVLRFINDGDYLTKLEYDVNSLRKNGTFSTVMDFSPFPYVGIMLLKEKRARRLFCSDQARAFVEFVAENNCIESACIEFLESPLESSVSSTKTLFDLIILCPIQMSGEINNTHIAMYPLLKGMLKPNGVIVPEKIEVVGNVVRSEWLVKSSMVIDTQMETFGISQNINQYATKHFLDISGNFEHEKVATLKLADLALDDALHENCVTFRVKEGEKIDGILYYFNIFFTRKADPFVTHGNDARNCCFISRGEFYNTNVIGMNPADLGMVWMGHNSIIMDENATNPFFAQTSLPSSMGLSVMDDLSQQTQA</sequence>
<proteinExistence type="predicted"/>
<keyword evidence="6" id="KW-1185">Reference proteome</keyword>
<dbReference type="VEuPathDB" id="VectorBase:PPAI004996"/>
<dbReference type="SUPFAM" id="SSF53335">
    <property type="entry name" value="S-adenosyl-L-methionine-dependent methyltransferases"/>
    <property type="match status" value="2"/>
</dbReference>
<dbReference type="VEuPathDB" id="VectorBase:PPAPM1_000250"/>
<name>A0A1B0EXA7_PHLPP</name>
<organism evidence="5 6">
    <name type="scientific">Phlebotomus papatasi</name>
    <name type="common">Sandfly</name>
    <dbReference type="NCBI Taxonomy" id="29031"/>
    <lineage>
        <taxon>Eukaryota</taxon>
        <taxon>Metazoa</taxon>
        <taxon>Ecdysozoa</taxon>
        <taxon>Arthropoda</taxon>
        <taxon>Hexapoda</taxon>
        <taxon>Insecta</taxon>
        <taxon>Pterygota</taxon>
        <taxon>Neoptera</taxon>
        <taxon>Endopterygota</taxon>
        <taxon>Diptera</taxon>
        <taxon>Nematocera</taxon>
        <taxon>Psychodoidea</taxon>
        <taxon>Psychodidae</taxon>
        <taxon>Phlebotomus</taxon>
        <taxon>Phlebotomus</taxon>
    </lineage>
</organism>
<dbReference type="VEuPathDB" id="VectorBase:PPAPM1_011740"/>
<dbReference type="PANTHER" id="PTHR11006:SF60">
    <property type="entry name" value="PROTEIN ARGININE N-METHYLTRANSFERASE 9"/>
    <property type="match status" value="1"/>
</dbReference>
<keyword evidence="1" id="KW-0489">Methyltransferase</keyword>
<dbReference type="Pfam" id="PF22528">
    <property type="entry name" value="PRMT_C"/>
    <property type="match status" value="1"/>
</dbReference>
<keyword evidence="2" id="KW-0808">Transferase</keyword>
<dbReference type="AlphaFoldDB" id="A0A1B0EXA7"/>
<protein>
    <recommendedName>
        <fullName evidence="4">Protein arginine N-methyltransferase domain-containing protein</fullName>
    </recommendedName>
</protein>
<dbReference type="GO" id="GO:0032259">
    <property type="term" value="P:methylation"/>
    <property type="evidence" value="ECO:0007669"/>
    <property type="project" value="UniProtKB-KW"/>
</dbReference>
<evidence type="ECO:0000256" key="2">
    <source>
        <dbReference type="ARBA" id="ARBA00022679"/>
    </source>
</evidence>
<dbReference type="Pfam" id="PF06325">
    <property type="entry name" value="PrmA"/>
    <property type="match status" value="1"/>
</dbReference>
<dbReference type="Gene3D" id="3.40.50.150">
    <property type="entry name" value="Vaccinia Virus protein VP39"/>
    <property type="match status" value="1"/>
</dbReference>
<dbReference type="Proteomes" id="UP000092462">
    <property type="component" value="Unassembled WGS sequence"/>
</dbReference>
<keyword evidence="3" id="KW-0949">S-adenosyl-L-methionine</keyword>
<dbReference type="CDD" id="cd02440">
    <property type="entry name" value="AdoMet_MTases"/>
    <property type="match status" value="1"/>
</dbReference>
<dbReference type="EnsemblMetazoa" id="PPAI004996-RA">
    <property type="protein sequence ID" value="PPAI004996-PA"/>
    <property type="gene ID" value="PPAI004996"/>
</dbReference>
<accession>A0A1B0EXA7</accession>
<evidence type="ECO:0000313" key="6">
    <source>
        <dbReference type="Proteomes" id="UP000092462"/>
    </source>
</evidence>
<dbReference type="EMBL" id="AJVK01004729">
    <property type="status" value="NOT_ANNOTATED_CDS"/>
    <property type="molecule type" value="Genomic_DNA"/>
</dbReference>
<dbReference type="GO" id="GO:0042054">
    <property type="term" value="F:histone methyltransferase activity"/>
    <property type="evidence" value="ECO:0007669"/>
    <property type="project" value="TreeGrafter"/>
</dbReference>
<evidence type="ECO:0000256" key="3">
    <source>
        <dbReference type="ARBA" id="ARBA00022691"/>
    </source>
</evidence>
<dbReference type="PANTHER" id="PTHR11006">
    <property type="entry name" value="PROTEIN ARGININE N-METHYLTRANSFERASE"/>
    <property type="match status" value="1"/>
</dbReference>
<dbReference type="Gene3D" id="2.70.160.11">
    <property type="entry name" value="Hnrnp arginine n-methyltransferase1"/>
    <property type="match status" value="1"/>
</dbReference>
<reference evidence="5" key="1">
    <citation type="submission" date="2022-08" db="UniProtKB">
        <authorList>
            <consortium name="EnsemblMetazoa"/>
        </authorList>
    </citation>
    <scope>IDENTIFICATION</scope>
    <source>
        <strain evidence="5">Israel</strain>
    </source>
</reference>
<dbReference type="GO" id="GO:0016274">
    <property type="term" value="F:protein-arginine N-methyltransferase activity"/>
    <property type="evidence" value="ECO:0007669"/>
    <property type="project" value="InterPro"/>
</dbReference>
<evidence type="ECO:0000259" key="4">
    <source>
        <dbReference type="Pfam" id="PF22528"/>
    </source>
</evidence>